<dbReference type="RefSeq" id="XP_013781532.1">
    <property type="nucleotide sequence ID" value="XM_013926078.2"/>
</dbReference>
<dbReference type="InterPro" id="IPR015526">
    <property type="entry name" value="Frizzled/SFRP"/>
</dbReference>
<protein>
    <submittedName>
        <fullName evidence="15">Frizzled-9-like</fullName>
    </submittedName>
</protein>
<feature type="disulfide bond" evidence="9">
    <location>
        <begin position="39"/>
        <end position="85"/>
    </location>
</feature>
<dbReference type="SUPFAM" id="SSF63501">
    <property type="entry name" value="Frizzled cysteine-rich domain"/>
    <property type="match status" value="1"/>
</dbReference>
<proteinExistence type="inferred from homology"/>
<dbReference type="PANTHER" id="PTHR11309:SF99">
    <property type="entry name" value="FRIZZLED-4"/>
    <property type="match status" value="1"/>
</dbReference>
<dbReference type="InterPro" id="IPR020067">
    <property type="entry name" value="Frizzled_dom"/>
</dbReference>
<evidence type="ECO:0000256" key="4">
    <source>
        <dbReference type="ARBA" id="ARBA00022692"/>
    </source>
</evidence>
<evidence type="ECO:0000256" key="6">
    <source>
        <dbReference type="ARBA" id="ARBA00023136"/>
    </source>
</evidence>
<organism evidence="14 15">
    <name type="scientific">Limulus polyphemus</name>
    <name type="common">Atlantic horseshoe crab</name>
    <dbReference type="NCBI Taxonomy" id="6850"/>
    <lineage>
        <taxon>Eukaryota</taxon>
        <taxon>Metazoa</taxon>
        <taxon>Ecdysozoa</taxon>
        <taxon>Arthropoda</taxon>
        <taxon>Chelicerata</taxon>
        <taxon>Merostomata</taxon>
        <taxon>Xiphosura</taxon>
        <taxon>Limulidae</taxon>
        <taxon>Limulus</taxon>
    </lineage>
</organism>
<keyword evidence="11" id="KW-0732">Signal</keyword>
<evidence type="ECO:0000256" key="11">
    <source>
        <dbReference type="SAM" id="SignalP"/>
    </source>
</evidence>
<dbReference type="PRINTS" id="PR00489">
    <property type="entry name" value="FRIZZLED"/>
</dbReference>
<feature type="disulfide bond" evidence="9">
    <location>
        <begin position="31"/>
        <end position="92"/>
    </location>
</feature>
<feature type="transmembrane region" description="Helical" evidence="10">
    <location>
        <begin position="423"/>
        <end position="450"/>
    </location>
</feature>
<comment type="similarity">
    <text evidence="2">Belongs to the G-protein coupled receptor Fz/Smo family.</text>
</comment>
<keyword evidence="5 10" id="KW-1133">Transmembrane helix</keyword>
<feature type="transmembrane region" description="Helical" evidence="10">
    <location>
        <begin position="259"/>
        <end position="281"/>
    </location>
</feature>
<feature type="transmembrane region" description="Helical" evidence="10">
    <location>
        <begin position="340"/>
        <end position="369"/>
    </location>
</feature>
<evidence type="ECO:0000313" key="15">
    <source>
        <dbReference type="RefSeq" id="XP_013781532.1"/>
    </source>
</evidence>
<feature type="disulfide bond" evidence="9">
    <location>
        <begin position="107"/>
        <end position="131"/>
    </location>
</feature>
<feature type="domain" description="FZ" evidence="12">
    <location>
        <begin position="26"/>
        <end position="146"/>
    </location>
</feature>
<keyword evidence="7 9" id="KW-1015">Disulfide bond</keyword>
<reference evidence="15" key="1">
    <citation type="submission" date="2025-08" db="UniProtKB">
        <authorList>
            <consortium name="RefSeq"/>
        </authorList>
    </citation>
    <scope>IDENTIFICATION</scope>
    <source>
        <tissue evidence="15">Muscle</tissue>
    </source>
</reference>
<evidence type="ECO:0000256" key="3">
    <source>
        <dbReference type="ARBA" id="ARBA00022473"/>
    </source>
</evidence>
<keyword evidence="14" id="KW-1185">Reference proteome</keyword>
<dbReference type="Gene3D" id="1.20.1070.10">
    <property type="entry name" value="Rhodopsin 7-helix transmembrane proteins"/>
    <property type="match status" value="1"/>
</dbReference>
<dbReference type="PROSITE" id="PS50038">
    <property type="entry name" value="FZ"/>
    <property type="match status" value="1"/>
</dbReference>
<dbReference type="GeneID" id="106465837"/>
<feature type="signal peptide" evidence="11">
    <location>
        <begin position="1"/>
        <end position="18"/>
    </location>
</feature>
<dbReference type="SMART" id="SM00063">
    <property type="entry name" value="FRI"/>
    <property type="match status" value="1"/>
</dbReference>
<accession>A0ABM1BGH5</accession>
<dbReference type="Proteomes" id="UP000694941">
    <property type="component" value="Unplaced"/>
</dbReference>
<dbReference type="SMART" id="SM01330">
    <property type="entry name" value="Frizzled"/>
    <property type="match status" value="1"/>
</dbReference>
<feature type="transmembrane region" description="Helical" evidence="10">
    <location>
        <begin position="471"/>
        <end position="490"/>
    </location>
</feature>
<evidence type="ECO:0000256" key="7">
    <source>
        <dbReference type="ARBA" id="ARBA00023157"/>
    </source>
</evidence>
<evidence type="ECO:0000256" key="10">
    <source>
        <dbReference type="SAM" id="Phobius"/>
    </source>
</evidence>
<feature type="transmembrane region" description="Helical" evidence="10">
    <location>
        <begin position="381"/>
        <end position="403"/>
    </location>
</feature>
<comment type="caution">
    <text evidence="9">Lacks conserved residue(s) required for the propagation of feature annotation.</text>
</comment>
<keyword evidence="3" id="KW-0217">Developmental protein</keyword>
<dbReference type="PROSITE" id="PS50261">
    <property type="entry name" value="G_PROTEIN_RECEP_F2_4"/>
    <property type="match status" value="1"/>
</dbReference>
<keyword evidence="6 10" id="KW-0472">Membrane</keyword>
<dbReference type="InterPro" id="IPR017981">
    <property type="entry name" value="GPCR_2-like_7TM"/>
</dbReference>
<gene>
    <name evidence="15" type="primary">LOC106465837</name>
</gene>
<feature type="disulfide bond" evidence="9">
    <location>
        <begin position="76"/>
        <end position="114"/>
    </location>
</feature>
<keyword evidence="4 10" id="KW-0812">Transmembrane</keyword>
<evidence type="ECO:0000259" key="13">
    <source>
        <dbReference type="PROSITE" id="PS50261"/>
    </source>
</evidence>
<dbReference type="Gene3D" id="1.10.2000.10">
    <property type="entry name" value="Frizzled cysteine-rich domain"/>
    <property type="match status" value="1"/>
</dbReference>
<evidence type="ECO:0000313" key="14">
    <source>
        <dbReference type="Proteomes" id="UP000694941"/>
    </source>
</evidence>
<feature type="transmembrane region" description="Helical" evidence="10">
    <location>
        <begin position="293"/>
        <end position="309"/>
    </location>
</feature>
<evidence type="ECO:0000256" key="8">
    <source>
        <dbReference type="ARBA" id="ARBA00023170"/>
    </source>
</evidence>
<feature type="domain" description="G-protein coupled receptors family 2 profile 2" evidence="13">
    <location>
        <begin position="257"/>
        <end position="559"/>
    </location>
</feature>
<keyword evidence="8" id="KW-0675">Receptor</keyword>
<evidence type="ECO:0000256" key="5">
    <source>
        <dbReference type="ARBA" id="ARBA00022989"/>
    </source>
</evidence>
<sequence>MISAMLLTVLIFFIIVYGQVPLTALKNPEKCERITIPLCQDLPYNMTRMPNLMGHTNQADAAIEVHEYVSLVKFGCSQHLKFFLCSLYAPMCAHQVDVPIPSCRSVCEEVKARCFPILERLAFGWPTKLSCSRLPVPGKNGLCMELPDITEERRSRNKESEKGIKAEKGKTNYKSINPNLLPSRLYPKTREDGISDVDGGKEEYSYGGKNVNIERDLSAKFCPRNFVSVLSKTTSVKTCVPRCDRDILFSRHDKNVVDIWMIVWSAFCFMATLLTVATFWVDTARFRYPERPIIFLSMCCCNISIAYLVRSFAGAEFISCEKTERDSYLVKEGLESTGCIIVFLLLYYFGMAAALWWLVLTCAWFLAAGRKWGHEAIESRASYFHVLAWGVPAILTIIVLTLRQVEGEELTGLCNVGSRSRDALLRFVIFPLCFFFFFGSVFIILGFSSLVRIRRVMKQGDRNTNKLERHMVRIGTFSILYTVPAISVIACQVYEYINRPGWYAVAMDTAPQCSYPTAGGCSLDQSIPSEEVFMLKHAMTLLQGIATGVWVWNSKTWNSWATFFNNQIRRKPRRSVKSPTIVYRPPHVVLLK</sequence>
<comment type="subcellular location">
    <subcellularLocation>
        <location evidence="1">Membrane</location>
        <topology evidence="1">Multi-pass membrane protein</topology>
    </subcellularLocation>
</comment>
<dbReference type="InterPro" id="IPR000539">
    <property type="entry name" value="Frizzled/Smoothened_7TM"/>
</dbReference>
<evidence type="ECO:0000259" key="12">
    <source>
        <dbReference type="PROSITE" id="PS50038"/>
    </source>
</evidence>
<dbReference type="Pfam" id="PF01534">
    <property type="entry name" value="Frizzled"/>
    <property type="match status" value="1"/>
</dbReference>
<dbReference type="PANTHER" id="PTHR11309">
    <property type="entry name" value="FRIZZLED"/>
    <property type="match status" value="1"/>
</dbReference>
<feature type="chain" id="PRO_5047434287" evidence="11">
    <location>
        <begin position="19"/>
        <end position="592"/>
    </location>
</feature>
<evidence type="ECO:0000256" key="9">
    <source>
        <dbReference type="PROSITE-ProRule" id="PRU00090"/>
    </source>
</evidence>
<name>A0ABM1BGH5_LIMPO</name>
<evidence type="ECO:0000256" key="1">
    <source>
        <dbReference type="ARBA" id="ARBA00004141"/>
    </source>
</evidence>
<dbReference type="Pfam" id="PF01392">
    <property type="entry name" value="Fz"/>
    <property type="match status" value="1"/>
</dbReference>
<dbReference type="InterPro" id="IPR036790">
    <property type="entry name" value="Frizzled_dom_sf"/>
</dbReference>
<evidence type="ECO:0000256" key="2">
    <source>
        <dbReference type="ARBA" id="ARBA00008077"/>
    </source>
</evidence>